<feature type="region of interest" description="Disordered" evidence="1">
    <location>
        <begin position="1"/>
        <end position="39"/>
    </location>
</feature>
<protein>
    <submittedName>
        <fullName evidence="2">Uncharacterized protein</fullName>
    </submittedName>
</protein>
<name>A0A182UEV0_9DIPT</name>
<evidence type="ECO:0000313" key="2">
    <source>
        <dbReference type="EnsemblMetazoa" id="AMEC019114-PA"/>
    </source>
</evidence>
<dbReference type="STRING" id="34690.A0A182UEV0"/>
<feature type="compositionally biased region" description="Low complexity" evidence="1">
    <location>
        <begin position="129"/>
        <end position="153"/>
    </location>
</feature>
<feature type="region of interest" description="Disordered" evidence="1">
    <location>
        <begin position="129"/>
        <end position="154"/>
    </location>
</feature>
<proteinExistence type="predicted"/>
<reference evidence="3" key="1">
    <citation type="submission" date="2014-01" db="EMBL/GenBank/DDBJ databases">
        <title>The Genome Sequence of Anopheles melas CM1001059_A (V2).</title>
        <authorList>
            <consortium name="The Broad Institute Genomics Platform"/>
            <person name="Neafsey D.E."/>
            <person name="Besansky N."/>
            <person name="Howell P."/>
            <person name="Walton C."/>
            <person name="Young S.K."/>
            <person name="Zeng Q."/>
            <person name="Gargeya S."/>
            <person name="Fitzgerald M."/>
            <person name="Haas B."/>
            <person name="Abouelleil A."/>
            <person name="Allen A.W."/>
            <person name="Alvarado L."/>
            <person name="Arachchi H.M."/>
            <person name="Berlin A.M."/>
            <person name="Chapman S.B."/>
            <person name="Gainer-Dewar J."/>
            <person name="Goldberg J."/>
            <person name="Griggs A."/>
            <person name="Gujja S."/>
            <person name="Hansen M."/>
            <person name="Howarth C."/>
            <person name="Imamovic A."/>
            <person name="Ireland A."/>
            <person name="Larimer J."/>
            <person name="McCowan C."/>
            <person name="Murphy C."/>
            <person name="Pearson M."/>
            <person name="Poon T.W."/>
            <person name="Priest M."/>
            <person name="Roberts A."/>
            <person name="Saif S."/>
            <person name="Shea T."/>
            <person name="Sisk P."/>
            <person name="Sykes S."/>
            <person name="Wortman J."/>
            <person name="Nusbaum C."/>
            <person name="Birren B."/>
        </authorList>
    </citation>
    <scope>NUCLEOTIDE SEQUENCE [LARGE SCALE GENOMIC DNA]</scope>
    <source>
        <strain evidence="3">CM1001059</strain>
    </source>
</reference>
<reference evidence="2" key="2">
    <citation type="submission" date="2020-05" db="UniProtKB">
        <authorList>
            <consortium name="EnsemblMetazoa"/>
        </authorList>
    </citation>
    <scope>IDENTIFICATION</scope>
    <source>
        <strain evidence="2">CM1001059</strain>
    </source>
</reference>
<dbReference type="EnsemblMetazoa" id="AMEC019114-RA">
    <property type="protein sequence ID" value="AMEC019114-PA"/>
    <property type="gene ID" value="AMEC019114"/>
</dbReference>
<keyword evidence="3" id="KW-1185">Reference proteome</keyword>
<sequence length="454" mass="49931">MEGTDGWEDTPIQTAVALPNQPNPGSAAVPHTAPSRGSFVSPYDSPATLMPWDGWSIIDFSDNGQPHRPILFDAVGQRSPFSSNSYNNEEIQQIVSEYKQKLNSPSNSVNSYNNEEIQQIVSEYKQKLNSPSNSVSSPLSSYFQPSSSSSSSPGAAQVEVANLRVRIPQNHQWVVVDRCQFIEHNRTLDTKLEFPDLQISGRVIMHPSGGRCDMILRLRRAGIEFRTIPLIPSGLGERSRQANVRTDSHFSEPGFISVFAHSCEGPSGIKYRINSKRRHFFNRQPAAATGPSYYGRDRRRSLDYLDDDLVGSDGLHDVLKLNDGDALFLSPSTFVNLDGVDREGFGQTADGSSANLDPNSRTFFAERNPFSYSAYGGGPASGSYGNGPAAHANPDKGWHNVETNEALDDAYSNEIDNLFSKGVRGLLTTYMQKALQPAIKETLMESMGYTLSYG</sequence>
<organism evidence="2 3">
    <name type="scientific">Anopheles melas</name>
    <dbReference type="NCBI Taxonomy" id="34690"/>
    <lineage>
        <taxon>Eukaryota</taxon>
        <taxon>Metazoa</taxon>
        <taxon>Ecdysozoa</taxon>
        <taxon>Arthropoda</taxon>
        <taxon>Hexapoda</taxon>
        <taxon>Insecta</taxon>
        <taxon>Pterygota</taxon>
        <taxon>Neoptera</taxon>
        <taxon>Endopterygota</taxon>
        <taxon>Diptera</taxon>
        <taxon>Nematocera</taxon>
        <taxon>Culicoidea</taxon>
        <taxon>Culicidae</taxon>
        <taxon>Anophelinae</taxon>
        <taxon>Anopheles</taxon>
    </lineage>
</organism>
<accession>A0A182UEV0</accession>
<evidence type="ECO:0000313" key="3">
    <source>
        <dbReference type="Proteomes" id="UP000075902"/>
    </source>
</evidence>
<dbReference type="Proteomes" id="UP000075902">
    <property type="component" value="Unassembled WGS sequence"/>
</dbReference>
<dbReference type="VEuPathDB" id="VectorBase:AMEC019114"/>
<evidence type="ECO:0000256" key="1">
    <source>
        <dbReference type="SAM" id="MobiDB-lite"/>
    </source>
</evidence>
<dbReference type="AlphaFoldDB" id="A0A182UEV0"/>